<dbReference type="AlphaFoldDB" id="A0A1E3PTY5"/>
<keyword evidence="3" id="KW-1185">Reference proteome</keyword>
<gene>
    <name evidence="2" type="ORF">LIPSTDRAFT_66830</name>
</gene>
<evidence type="ECO:0000313" key="2">
    <source>
        <dbReference type="EMBL" id="ODQ68790.1"/>
    </source>
</evidence>
<proteinExistence type="predicted"/>
<sequence length="1083" mass="122144">MNANPDQGFLSDTEHDSGADSDYDDAAYEHKPNQGAQPNIVQQFAMQQDPENAISAAELNAVFANDTRETWAKDANELLGKRMFCDWAAEGRELRADDRLTLDFRLDYFAVVSKPRTPIQVARGPLFETISLNLSFWMKRYRASTPSSLPFPIERRTFYLGESNRLQWFIVMKPLHQYVWPRRAVDKQKEIRYAMAHCSMTKDNAGRMLSFIASIFQSTPELSKTGIDQRYVNSSANWKDLGADRKVDISRDQWLLFQQLFSQSYEEYFSTLDEEHFYRCHEPTFHTYDYGQDLALGNGPEQVIRLERQLSREFAMDGVEMIGAALAVNVSIEAANGEHMSALVDFRRCAAEFPRTSARTFFPLGFSPRVGSVQSLEPPTIMLTSFLSATIEQTKQENGGAEVLRSGPFQVYSVLKQSIRPTASDLLVRRGYYTASRSVDRTMLAGVRQQSRHQKLGAYTNPANLNDDSVPIRREASRIATAQSNSNDNIRFEFNMAFFVGNAAADHANFHYFIDRAFRPISTAMADPQMALVSKFVCVFMPRVFPGVLVSFLRMLYAVEAGLANVDFSPFKSEAVSCIERLALLCVTGDARSIPTKLWNALGTTDALTLRGWPYVKPSLINFKAARLGCQSWPMENNDLVLHSKAGICFNYDIATYLRLKNYMVLQHFGSRIFNSISVVQGWIRRAIRVMESELREWVTDGLLHAAGHREGTEDANVVREFMAHAHSLAAPELYMAAVRTVSQHITVTGWDLNEFSGHLYDMLTAPTSSPSRPKLPIIARHIWHANLRVALICPPGTLFREEGPEFRKRTLVSILVAEIQSSGMVCFPGHHPQTHVPTLSQVIELFSKARAKAKRQAIRNVEGSLSVLGLDPTVSEIPAWLIDGINEWQQYVNPDANKQIPKRIRPYLSTFQIILDIAATINLEQEPFLKLVVIYTSIYHAMRAPPRFNLATGTVEEHQRPGGVAMSRWVAAFFLKALTVKVVQSSNVEDSPDYAQAVNEVLSRCRIPWASLAMVGLTRSLPGCANSTKCREFHVPLPDELESRLRECLTYVNGKDRSMFQLAIRGNNALANRVYQQAERDS</sequence>
<reference evidence="2 3" key="1">
    <citation type="journal article" date="2016" name="Proc. Natl. Acad. Sci. U.S.A.">
        <title>Comparative genomics of biotechnologically important yeasts.</title>
        <authorList>
            <person name="Riley R."/>
            <person name="Haridas S."/>
            <person name="Wolfe K.H."/>
            <person name="Lopes M.R."/>
            <person name="Hittinger C.T."/>
            <person name="Goeker M."/>
            <person name="Salamov A.A."/>
            <person name="Wisecaver J.H."/>
            <person name="Long T.M."/>
            <person name="Calvey C.H."/>
            <person name="Aerts A.L."/>
            <person name="Barry K.W."/>
            <person name="Choi C."/>
            <person name="Clum A."/>
            <person name="Coughlan A.Y."/>
            <person name="Deshpande S."/>
            <person name="Douglass A.P."/>
            <person name="Hanson S.J."/>
            <person name="Klenk H.-P."/>
            <person name="LaButti K.M."/>
            <person name="Lapidus A."/>
            <person name="Lindquist E.A."/>
            <person name="Lipzen A.M."/>
            <person name="Meier-Kolthoff J.P."/>
            <person name="Ohm R.A."/>
            <person name="Otillar R.P."/>
            <person name="Pangilinan J.L."/>
            <person name="Peng Y."/>
            <person name="Rokas A."/>
            <person name="Rosa C.A."/>
            <person name="Scheuner C."/>
            <person name="Sibirny A.A."/>
            <person name="Slot J.C."/>
            <person name="Stielow J.B."/>
            <person name="Sun H."/>
            <person name="Kurtzman C.P."/>
            <person name="Blackwell M."/>
            <person name="Grigoriev I.V."/>
            <person name="Jeffries T.W."/>
        </authorList>
    </citation>
    <scope>NUCLEOTIDE SEQUENCE [LARGE SCALE GENOMIC DNA]</scope>
    <source>
        <strain evidence="2 3">NRRL Y-11557</strain>
    </source>
</reference>
<accession>A0A1E3PTY5</accession>
<organism evidence="2 3">
    <name type="scientific">Lipomyces starkeyi NRRL Y-11557</name>
    <dbReference type="NCBI Taxonomy" id="675824"/>
    <lineage>
        <taxon>Eukaryota</taxon>
        <taxon>Fungi</taxon>
        <taxon>Dikarya</taxon>
        <taxon>Ascomycota</taxon>
        <taxon>Saccharomycotina</taxon>
        <taxon>Lipomycetes</taxon>
        <taxon>Lipomycetales</taxon>
        <taxon>Lipomycetaceae</taxon>
        <taxon>Lipomyces</taxon>
    </lineage>
</organism>
<feature type="region of interest" description="Disordered" evidence="1">
    <location>
        <begin position="1"/>
        <end position="33"/>
    </location>
</feature>
<evidence type="ECO:0000313" key="3">
    <source>
        <dbReference type="Proteomes" id="UP000094385"/>
    </source>
</evidence>
<dbReference type="OrthoDB" id="5243188at2759"/>
<dbReference type="Proteomes" id="UP000094385">
    <property type="component" value="Unassembled WGS sequence"/>
</dbReference>
<protein>
    <submittedName>
        <fullName evidence="2">Uncharacterized protein</fullName>
    </submittedName>
</protein>
<evidence type="ECO:0000256" key="1">
    <source>
        <dbReference type="SAM" id="MobiDB-lite"/>
    </source>
</evidence>
<dbReference type="EMBL" id="KV454315">
    <property type="protein sequence ID" value="ODQ68790.1"/>
    <property type="molecule type" value="Genomic_DNA"/>
</dbReference>
<name>A0A1E3PTY5_LIPST</name>